<evidence type="ECO:0000256" key="2">
    <source>
        <dbReference type="ARBA" id="ARBA00004477"/>
    </source>
</evidence>
<evidence type="ECO:0000256" key="7">
    <source>
        <dbReference type="ARBA" id="ARBA00022801"/>
    </source>
</evidence>
<keyword evidence="8" id="KW-0256">Endoplasmic reticulum</keyword>
<feature type="transmembrane region" description="Helical" evidence="16">
    <location>
        <begin position="504"/>
        <end position="523"/>
    </location>
</feature>
<dbReference type="OrthoDB" id="76293at2759"/>
<dbReference type="GO" id="GO:0006508">
    <property type="term" value="P:proteolysis"/>
    <property type="evidence" value="ECO:0007669"/>
    <property type="project" value="UniProtKB-KW"/>
</dbReference>
<evidence type="ECO:0000259" key="17">
    <source>
        <dbReference type="Pfam" id="PF04389"/>
    </source>
</evidence>
<dbReference type="GO" id="GO:0046872">
    <property type="term" value="F:metal ion binding"/>
    <property type="evidence" value="ECO:0007669"/>
    <property type="project" value="UniProtKB-KW"/>
</dbReference>
<gene>
    <name evidence="18" type="ORF">SCHPADRAFT_920864</name>
</gene>
<feature type="transmembrane region" description="Helical" evidence="16">
    <location>
        <begin position="469"/>
        <end position="492"/>
    </location>
</feature>
<keyword evidence="12 16" id="KW-0472">Membrane</keyword>
<name>A0A0H2RQV8_9AGAM</name>
<comment type="cofactor">
    <cofactor evidence="1">
        <name>Zn(2+)</name>
        <dbReference type="ChEBI" id="CHEBI:29105"/>
    </cofactor>
</comment>
<feature type="transmembrane region" description="Helical" evidence="16">
    <location>
        <begin position="372"/>
        <end position="389"/>
    </location>
</feature>
<dbReference type="GO" id="GO:0005789">
    <property type="term" value="C:endoplasmic reticulum membrane"/>
    <property type="evidence" value="ECO:0007669"/>
    <property type="project" value="UniProtKB-SubCell"/>
</dbReference>
<comment type="subcellular location">
    <subcellularLocation>
        <location evidence="2">Endoplasmic reticulum membrane</location>
        <topology evidence="2">Multi-pass membrane protein</topology>
    </subcellularLocation>
</comment>
<evidence type="ECO:0000256" key="12">
    <source>
        <dbReference type="ARBA" id="ARBA00023136"/>
    </source>
</evidence>
<feature type="region of interest" description="Disordered" evidence="15">
    <location>
        <begin position="395"/>
        <end position="418"/>
    </location>
</feature>
<keyword evidence="13" id="KW-0325">Glycoprotein</keyword>
<dbReference type="FunCoup" id="A0A0H2RQV8">
    <property type="interactions" value="35"/>
</dbReference>
<evidence type="ECO:0000256" key="15">
    <source>
        <dbReference type="SAM" id="MobiDB-lite"/>
    </source>
</evidence>
<evidence type="ECO:0000256" key="14">
    <source>
        <dbReference type="RuleBase" id="RU361240"/>
    </source>
</evidence>
<proteinExistence type="inferred from homology"/>
<protein>
    <recommendedName>
        <fullName evidence="14">Peptide hydrolase</fullName>
        <ecNumber evidence="14">3.4.-.-</ecNumber>
    </recommendedName>
</protein>
<dbReference type="Gene3D" id="3.40.630.10">
    <property type="entry name" value="Zn peptidases"/>
    <property type="match status" value="1"/>
</dbReference>
<evidence type="ECO:0000256" key="4">
    <source>
        <dbReference type="ARBA" id="ARBA00022670"/>
    </source>
</evidence>
<evidence type="ECO:0000256" key="10">
    <source>
        <dbReference type="ARBA" id="ARBA00022989"/>
    </source>
</evidence>
<dbReference type="InterPro" id="IPR007484">
    <property type="entry name" value="Peptidase_M28"/>
</dbReference>
<dbReference type="EC" id="3.4.-.-" evidence="14"/>
<dbReference type="PANTHER" id="PTHR12147:SF22">
    <property type="entry name" value="ENDOPLASMIC RETICULUM METALLOPEPTIDASE 1"/>
    <property type="match status" value="1"/>
</dbReference>
<evidence type="ECO:0000256" key="9">
    <source>
        <dbReference type="ARBA" id="ARBA00022833"/>
    </source>
</evidence>
<feature type="domain" description="Peptidase M28" evidence="17">
    <location>
        <begin position="136"/>
        <end position="329"/>
    </location>
</feature>
<dbReference type="InParanoid" id="A0A0H2RQV8"/>
<evidence type="ECO:0000256" key="8">
    <source>
        <dbReference type="ARBA" id="ARBA00022824"/>
    </source>
</evidence>
<feature type="transmembrane region" description="Helical" evidence="16">
    <location>
        <begin position="437"/>
        <end position="463"/>
    </location>
</feature>
<dbReference type="InterPro" id="IPR045175">
    <property type="entry name" value="M28_fam"/>
</dbReference>
<organism evidence="18 19">
    <name type="scientific">Schizopora paradoxa</name>
    <dbReference type="NCBI Taxonomy" id="27342"/>
    <lineage>
        <taxon>Eukaryota</taxon>
        <taxon>Fungi</taxon>
        <taxon>Dikarya</taxon>
        <taxon>Basidiomycota</taxon>
        <taxon>Agaricomycotina</taxon>
        <taxon>Agaricomycetes</taxon>
        <taxon>Hymenochaetales</taxon>
        <taxon>Schizoporaceae</taxon>
        <taxon>Schizopora</taxon>
    </lineage>
</organism>
<feature type="transmembrane region" description="Helical" evidence="16">
    <location>
        <begin position="529"/>
        <end position="547"/>
    </location>
</feature>
<keyword evidence="6 14" id="KW-0479">Metal-binding</keyword>
<dbReference type="Proteomes" id="UP000053477">
    <property type="component" value="Unassembled WGS sequence"/>
</dbReference>
<dbReference type="STRING" id="27342.A0A0H2RQV8"/>
<evidence type="ECO:0000256" key="13">
    <source>
        <dbReference type="ARBA" id="ARBA00023180"/>
    </source>
</evidence>
<dbReference type="FunFam" id="3.40.630.10:FF:000008">
    <property type="entry name" value="Endoplasmic reticulum metallopeptidase 1"/>
    <property type="match status" value="1"/>
</dbReference>
<feature type="transmembrane region" description="Helical" evidence="16">
    <location>
        <begin position="554"/>
        <end position="576"/>
    </location>
</feature>
<dbReference type="PANTHER" id="PTHR12147">
    <property type="entry name" value="METALLOPEPTIDASE M28 FAMILY MEMBER"/>
    <property type="match status" value="1"/>
</dbReference>
<dbReference type="Pfam" id="PF04389">
    <property type="entry name" value="Peptidase_M28"/>
    <property type="match status" value="1"/>
</dbReference>
<keyword evidence="11" id="KW-0482">Metalloprotease</keyword>
<evidence type="ECO:0000256" key="16">
    <source>
        <dbReference type="SAM" id="Phobius"/>
    </source>
</evidence>
<accession>A0A0H2RQV8</accession>
<reference evidence="18 19" key="1">
    <citation type="submission" date="2015-04" db="EMBL/GenBank/DDBJ databases">
        <title>Complete genome sequence of Schizopora paradoxa KUC8140, a cosmopolitan wood degrader in East Asia.</title>
        <authorList>
            <consortium name="DOE Joint Genome Institute"/>
            <person name="Min B."/>
            <person name="Park H."/>
            <person name="Jang Y."/>
            <person name="Kim J.-J."/>
            <person name="Kim K.H."/>
            <person name="Pangilinan J."/>
            <person name="Lipzen A."/>
            <person name="Riley R."/>
            <person name="Grigoriev I.V."/>
            <person name="Spatafora J.W."/>
            <person name="Choi I.-G."/>
        </authorList>
    </citation>
    <scope>NUCLEOTIDE SEQUENCE [LARGE SCALE GENOMIC DNA]</scope>
    <source>
        <strain evidence="18 19">KUC8140</strain>
    </source>
</reference>
<keyword evidence="4 14" id="KW-0645">Protease</keyword>
<evidence type="ECO:0000256" key="5">
    <source>
        <dbReference type="ARBA" id="ARBA00022692"/>
    </source>
</evidence>
<dbReference type="SUPFAM" id="SSF53187">
    <property type="entry name" value="Zn-dependent exopeptidases"/>
    <property type="match status" value="1"/>
</dbReference>
<dbReference type="GO" id="GO:0008235">
    <property type="term" value="F:metalloexopeptidase activity"/>
    <property type="evidence" value="ECO:0007669"/>
    <property type="project" value="InterPro"/>
</dbReference>
<evidence type="ECO:0000256" key="11">
    <source>
        <dbReference type="ARBA" id="ARBA00023049"/>
    </source>
</evidence>
<evidence type="ECO:0000256" key="1">
    <source>
        <dbReference type="ARBA" id="ARBA00001947"/>
    </source>
</evidence>
<keyword evidence="9 14" id="KW-0862">Zinc</keyword>
<evidence type="ECO:0000256" key="3">
    <source>
        <dbReference type="ARBA" id="ARBA00010918"/>
    </source>
</evidence>
<feature type="transmembrane region" description="Helical" evidence="16">
    <location>
        <begin position="596"/>
        <end position="616"/>
    </location>
</feature>
<keyword evidence="10 16" id="KW-1133">Transmembrane helix</keyword>
<dbReference type="AlphaFoldDB" id="A0A0H2RQV8"/>
<keyword evidence="5 16" id="KW-0812">Transmembrane</keyword>
<keyword evidence="19" id="KW-1185">Reference proteome</keyword>
<comment type="similarity">
    <text evidence="3 14">Belongs to the peptidase M28 family.</text>
</comment>
<evidence type="ECO:0000313" key="18">
    <source>
        <dbReference type="EMBL" id="KLO13952.1"/>
    </source>
</evidence>
<keyword evidence="7 14" id="KW-0378">Hydrolase</keyword>
<sequence length="892" mass="97581">MSSKRWGPIPSILLFVPLLIGIPYLTLQKHYALPEPLKDLRDSNGRTQLSEAAILGYAKYLSEDIGFRTVGTREHALGDSWMLSKAEELKKLCEDKVKAEPGRKLECEVWRQEGSGSHRFDILGKRLYKTYVNLSNIVLRISDGSAKGKEHAVLVNAHLDSTLPSPGAADDAISVGVLIEVARNLIETPGWEPAWSIVFLWNNAEESLQDGSHLFSTQHPIKDTVRAIINLEACGTTGPEILFQATSEEMIEAYSKVPRPYGTVVANDIFSSGIIMSDTDFRQFELYLNTTGLDMAIVGHSYFYHTRKDLVEFIEPGAAQHMAENTLALLQYLSSEGSPIPRLTGGYTKPTTAFFSFFNTFFVQYSFQTANAIHVTLFVSTILFIVTTYKPHQSPINSNKKEKTGNAPNGRAPSHSKLANGHAYDIRDSIWMEYIKGVGILTASAVGSLLGVCSVAFVMAILINRPLSWFAIESSCLILYAPASLTGALLPLNLLAKHTRERTLLNAVLLSHSLLALLIQAAGIGSSGLFFLSGTPILAGLLLERFMSASYDDVWLGTYVLGQLIPISFGTELFSATADFFVPLTGRMGAEAPAEFIIALMVGSIGLYIVPLAVPFCHRFGRKFVRKATVLSGAVSAIMIILFSLRSPFDAMHPKRLYVIHSENVTTGEVHVRMAAADGAPKFDSLVNDMAAFVGGSALEVVADDMHEYNTDWDVFYPFSAFLSPYTITLPAQANAELLDDSITVKAVNSTVDLEKGVRRLRIEIVHPGVIWSTIAFDAHVLEWSLDDNPPSGRARHYIKEASFYGEDTWHVDLVVKLENEESAGTSGPLGSLQVNYVGIREKAMWPGKQSEKALGGEAMALFERLDAFLQEHTGGTVDATLLGCIGGVAVI</sequence>
<evidence type="ECO:0000313" key="19">
    <source>
        <dbReference type="Proteomes" id="UP000053477"/>
    </source>
</evidence>
<dbReference type="EMBL" id="KQ085951">
    <property type="protein sequence ID" value="KLO13952.1"/>
    <property type="molecule type" value="Genomic_DNA"/>
</dbReference>
<evidence type="ECO:0000256" key="6">
    <source>
        <dbReference type="ARBA" id="ARBA00022723"/>
    </source>
</evidence>
<feature type="transmembrane region" description="Helical" evidence="16">
    <location>
        <begin position="628"/>
        <end position="645"/>
    </location>
</feature>